<dbReference type="SUPFAM" id="SSF103473">
    <property type="entry name" value="MFS general substrate transporter"/>
    <property type="match status" value="1"/>
</dbReference>
<evidence type="ECO:0000256" key="1">
    <source>
        <dbReference type="ARBA" id="ARBA00004141"/>
    </source>
</evidence>
<dbReference type="PANTHER" id="PTHR10924">
    <property type="entry name" value="MAJOR FACILITATOR SUPERFAMILY PROTEIN-RELATED"/>
    <property type="match status" value="1"/>
</dbReference>
<dbReference type="OrthoDB" id="6623748at2759"/>
<feature type="transmembrane region" description="Helical" evidence="5">
    <location>
        <begin position="128"/>
        <end position="146"/>
    </location>
</feature>
<evidence type="ECO:0000256" key="4">
    <source>
        <dbReference type="ARBA" id="ARBA00023136"/>
    </source>
</evidence>
<evidence type="ECO:0000313" key="7">
    <source>
        <dbReference type="Proteomes" id="UP000325440"/>
    </source>
</evidence>
<proteinExistence type="predicted"/>
<dbReference type="AlphaFoldDB" id="A0A5E4M3X5"/>
<evidence type="ECO:0000313" key="6">
    <source>
        <dbReference type="EMBL" id="VVC25868.1"/>
    </source>
</evidence>
<dbReference type="PANTHER" id="PTHR10924:SF27">
    <property type="entry name" value="SOLUTE CARRIER FAMILY 49 MEMBER 4"/>
    <property type="match status" value="1"/>
</dbReference>
<keyword evidence="3 5" id="KW-1133">Transmembrane helix</keyword>
<feature type="transmembrane region" description="Helical" evidence="5">
    <location>
        <begin position="214"/>
        <end position="238"/>
    </location>
</feature>
<feature type="transmembrane region" description="Helical" evidence="5">
    <location>
        <begin position="382"/>
        <end position="399"/>
    </location>
</feature>
<dbReference type="InterPro" id="IPR011701">
    <property type="entry name" value="MFS"/>
</dbReference>
<dbReference type="InterPro" id="IPR036259">
    <property type="entry name" value="MFS_trans_sf"/>
</dbReference>
<dbReference type="Pfam" id="PF07690">
    <property type="entry name" value="MFS_1"/>
    <property type="match status" value="1"/>
</dbReference>
<feature type="transmembrane region" description="Helical" evidence="5">
    <location>
        <begin position="405"/>
        <end position="423"/>
    </location>
</feature>
<feature type="transmembrane region" description="Helical" evidence="5">
    <location>
        <begin position="153"/>
        <end position="175"/>
    </location>
</feature>
<evidence type="ECO:0000256" key="3">
    <source>
        <dbReference type="ARBA" id="ARBA00022989"/>
    </source>
</evidence>
<name>A0A5E4M3X5_9HEMI</name>
<feature type="transmembrane region" description="Helical" evidence="5">
    <location>
        <begin position="181"/>
        <end position="202"/>
    </location>
</feature>
<feature type="transmembrane region" description="Helical" evidence="5">
    <location>
        <begin position="444"/>
        <end position="466"/>
    </location>
</feature>
<dbReference type="Gene3D" id="1.20.1250.20">
    <property type="entry name" value="MFS general substrate transporter like domains"/>
    <property type="match status" value="1"/>
</dbReference>
<reference evidence="6 7" key="1">
    <citation type="submission" date="2019-08" db="EMBL/GenBank/DDBJ databases">
        <authorList>
            <person name="Alioto T."/>
            <person name="Alioto T."/>
            <person name="Gomez Garrido J."/>
        </authorList>
    </citation>
    <scope>NUCLEOTIDE SEQUENCE [LARGE SCALE GENOMIC DNA]</scope>
</reference>
<accession>A0A5E4M3X5</accession>
<protein>
    <submittedName>
        <fullName evidence="6">Major facilitator superfamily,Major facilitator superfamily domain</fullName>
    </submittedName>
</protein>
<evidence type="ECO:0000256" key="5">
    <source>
        <dbReference type="SAM" id="Phobius"/>
    </source>
</evidence>
<dbReference type="GO" id="GO:0016020">
    <property type="term" value="C:membrane"/>
    <property type="evidence" value="ECO:0007669"/>
    <property type="project" value="UniProtKB-SubCell"/>
</dbReference>
<evidence type="ECO:0000256" key="2">
    <source>
        <dbReference type="ARBA" id="ARBA00022692"/>
    </source>
</evidence>
<feature type="transmembrane region" description="Helical" evidence="5">
    <location>
        <begin position="85"/>
        <end position="108"/>
    </location>
</feature>
<dbReference type="Proteomes" id="UP000325440">
    <property type="component" value="Unassembled WGS sequence"/>
</dbReference>
<gene>
    <name evidence="6" type="ORF">CINCED_3A007297</name>
</gene>
<feature type="transmembrane region" description="Helical" evidence="5">
    <location>
        <begin position="258"/>
        <end position="277"/>
    </location>
</feature>
<dbReference type="InterPro" id="IPR049680">
    <property type="entry name" value="FLVCR1-2_SLC49-like"/>
</dbReference>
<dbReference type="GO" id="GO:0022857">
    <property type="term" value="F:transmembrane transporter activity"/>
    <property type="evidence" value="ECO:0007669"/>
    <property type="project" value="InterPro"/>
</dbReference>
<sequence>MGSLDIKNEDEASDDYLEPDVELFNRETSIQSILLKTELLSSDKIHIHYDETLKLLPSTALPLYNLEKELSSFGIEKFGPTKKRFLVIIIASTASFLQIFSQCIWSAIYEPALAAFPNWSSRSLALLPIWGSIMTAVLVFPACLTINKYGLKLSLLWSCCFLTLGSAVRCLPSVYSSTMFIHLSSICLAAGGVAMTPLIITVSAQWFPKNERTMATGFGSAMGMLGSAATYIVGSMIVSTDSEGSLNPIVLRIRIMSLLYTCFGLNVLVTLLVYLIFPSHTQPMSHVSKQAMASHQSAKVYCSLKILFLDFDVWCLVLAFALSNTMLAPWTGLLPSTFSKLHVPPELSSNMGFYMIIHTFFLSLTISTFAYRAPGYSKEFTLFSRLISLVFLFWLMLMLNFGARMTTTTLVCVVLMAFPYGWCSQSLLYEMGAQLMYPLPESFVAGYMTLLNNLFVDFVYGVIFFFPSFEVKELST</sequence>
<keyword evidence="4 5" id="KW-0472">Membrane</keyword>
<keyword evidence="2 5" id="KW-0812">Transmembrane</keyword>
<comment type="subcellular location">
    <subcellularLocation>
        <location evidence="1">Membrane</location>
        <topology evidence="1">Multi-pass membrane protein</topology>
    </subcellularLocation>
</comment>
<dbReference type="EMBL" id="CABPRJ010000021">
    <property type="protein sequence ID" value="VVC25868.1"/>
    <property type="molecule type" value="Genomic_DNA"/>
</dbReference>
<organism evidence="6 7">
    <name type="scientific">Cinara cedri</name>
    <dbReference type="NCBI Taxonomy" id="506608"/>
    <lineage>
        <taxon>Eukaryota</taxon>
        <taxon>Metazoa</taxon>
        <taxon>Ecdysozoa</taxon>
        <taxon>Arthropoda</taxon>
        <taxon>Hexapoda</taxon>
        <taxon>Insecta</taxon>
        <taxon>Pterygota</taxon>
        <taxon>Neoptera</taxon>
        <taxon>Paraneoptera</taxon>
        <taxon>Hemiptera</taxon>
        <taxon>Sternorrhyncha</taxon>
        <taxon>Aphidomorpha</taxon>
        <taxon>Aphidoidea</taxon>
        <taxon>Aphididae</taxon>
        <taxon>Lachninae</taxon>
        <taxon>Cinara</taxon>
    </lineage>
</organism>
<keyword evidence="7" id="KW-1185">Reference proteome</keyword>